<dbReference type="InterPro" id="IPR051696">
    <property type="entry name" value="DENN_Domain_GEFs"/>
</dbReference>
<feature type="region of interest" description="Disordered" evidence="3">
    <location>
        <begin position="1072"/>
        <end position="1138"/>
    </location>
</feature>
<keyword evidence="7" id="KW-1185">Reference proteome</keyword>
<keyword evidence="1" id="KW-0479">Metal-binding</keyword>
<dbReference type="OrthoDB" id="6019893at2759"/>
<dbReference type="SMART" id="SM00800">
    <property type="entry name" value="uDENN"/>
    <property type="match status" value="1"/>
</dbReference>
<dbReference type="GO" id="GO:0016301">
    <property type="term" value="F:kinase activity"/>
    <property type="evidence" value="ECO:0007669"/>
    <property type="project" value="UniProtKB-KW"/>
</dbReference>
<dbReference type="PANTHER" id="PTHR12296">
    <property type="entry name" value="DENN DOMAIN-CONTAINING PROTEIN 4"/>
    <property type="match status" value="1"/>
</dbReference>
<dbReference type="SUPFAM" id="SSF57889">
    <property type="entry name" value="Cysteine-rich domain"/>
    <property type="match status" value="1"/>
</dbReference>
<feature type="domain" description="Phorbol-ester/DAG-type" evidence="4">
    <location>
        <begin position="901"/>
        <end position="948"/>
    </location>
</feature>
<protein>
    <submittedName>
        <fullName evidence="6">CDENN domain, kinase C-like, phorbol ester/diacylglycerol-binding protein</fullName>
    </submittedName>
</protein>
<feature type="compositionally biased region" description="Polar residues" evidence="3">
    <location>
        <begin position="731"/>
        <end position="742"/>
    </location>
</feature>
<feature type="domain" description="UDENN" evidence="5">
    <location>
        <begin position="234"/>
        <end position="1032"/>
    </location>
</feature>
<dbReference type="PROSITE" id="PS50211">
    <property type="entry name" value="DENN"/>
    <property type="match status" value="1"/>
</dbReference>
<evidence type="ECO:0000313" key="6">
    <source>
        <dbReference type="EMBL" id="USW58504.1"/>
    </source>
</evidence>
<feature type="compositionally biased region" description="Low complexity" evidence="3">
    <location>
        <begin position="687"/>
        <end position="699"/>
    </location>
</feature>
<dbReference type="Pfam" id="PF02141">
    <property type="entry name" value="DENN"/>
    <property type="match status" value="1"/>
</dbReference>
<evidence type="ECO:0000256" key="1">
    <source>
        <dbReference type="ARBA" id="ARBA00022723"/>
    </source>
</evidence>
<dbReference type="InterPro" id="IPR046349">
    <property type="entry name" value="C1-like_sf"/>
</dbReference>
<dbReference type="InterPro" id="IPR002219">
    <property type="entry name" value="PKC_DAG/PE"/>
</dbReference>
<organism evidence="6 7">
    <name type="scientific">Septoria linicola</name>
    <dbReference type="NCBI Taxonomy" id="215465"/>
    <lineage>
        <taxon>Eukaryota</taxon>
        <taxon>Fungi</taxon>
        <taxon>Dikarya</taxon>
        <taxon>Ascomycota</taxon>
        <taxon>Pezizomycotina</taxon>
        <taxon>Dothideomycetes</taxon>
        <taxon>Dothideomycetidae</taxon>
        <taxon>Mycosphaerellales</taxon>
        <taxon>Mycosphaerellaceae</taxon>
        <taxon>Septoria</taxon>
    </lineage>
</organism>
<name>A0A9Q9B018_9PEZI</name>
<dbReference type="GO" id="GO:0046872">
    <property type="term" value="F:metal ion binding"/>
    <property type="evidence" value="ECO:0007669"/>
    <property type="project" value="UniProtKB-KW"/>
</dbReference>
<feature type="region of interest" description="Disordered" evidence="3">
    <location>
        <begin position="1"/>
        <end position="23"/>
    </location>
</feature>
<dbReference type="PROSITE" id="PS50081">
    <property type="entry name" value="ZF_DAG_PE_2"/>
    <property type="match status" value="1"/>
</dbReference>
<evidence type="ECO:0000259" key="5">
    <source>
        <dbReference type="PROSITE" id="PS50211"/>
    </source>
</evidence>
<dbReference type="GO" id="GO:0032483">
    <property type="term" value="P:regulation of Rab protein signal transduction"/>
    <property type="evidence" value="ECO:0007669"/>
    <property type="project" value="TreeGrafter"/>
</dbReference>
<dbReference type="PROSITE" id="PS00479">
    <property type="entry name" value="ZF_DAG_PE_1"/>
    <property type="match status" value="1"/>
</dbReference>
<reference evidence="6" key="1">
    <citation type="submission" date="2022-06" db="EMBL/GenBank/DDBJ databases">
        <title>Complete genome sequences of two strains of the flax pathogen Septoria linicola.</title>
        <authorList>
            <person name="Lapalu N."/>
            <person name="Simon A."/>
            <person name="Demenou B."/>
            <person name="Paumier D."/>
            <person name="Guillot M.-P."/>
            <person name="Gout L."/>
            <person name="Valade R."/>
        </authorList>
    </citation>
    <scope>NUCLEOTIDE SEQUENCE</scope>
    <source>
        <strain evidence="6">SE15195</strain>
    </source>
</reference>
<dbReference type="Gene3D" id="3.40.50.11500">
    <property type="match status" value="1"/>
</dbReference>
<dbReference type="CDD" id="cd00029">
    <property type="entry name" value="C1"/>
    <property type="match status" value="1"/>
</dbReference>
<dbReference type="AlphaFoldDB" id="A0A9Q9B018"/>
<dbReference type="Proteomes" id="UP001056384">
    <property type="component" value="Chromosome 11"/>
</dbReference>
<dbReference type="SMART" id="SM00799">
    <property type="entry name" value="DENN"/>
    <property type="match status" value="1"/>
</dbReference>
<dbReference type="InterPro" id="IPR005112">
    <property type="entry name" value="dDENN_dom"/>
</dbReference>
<keyword evidence="6" id="KW-0808">Transferase</keyword>
<dbReference type="InterPro" id="IPR005113">
    <property type="entry name" value="uDENN_dom"/>
</dbReference>
<dbReference type="GO" id="GO:0031410">
    <property type="term" value="C:cytoplasmic vesicle"/>
    <property type="evidence" value="ECO:0007669"/>
    <property type="project" value="TreeGrafter"/>
</dbReference>
<keyword evidence="2" id="KW-0862">Zinc</keyword>
<dbReference type="InterPro" id="IPR001194">
    <property type="entry name" value="cDENN_dom"/>
</dbReference>
<proteinExistence type="predicted"/>
<dbReference type="SMART" id="SM00801">
    <property type="entry name" value="dDENN"/>
    <property type="match status" value="1"/>
</dbReference>
<dbReference type="InterPro" id="IPR043153">
    <property type="entry name" value="DENN_C"/>
</dbReference>
<feature type="compositionally biased region" description="Polar residues" evidence="3">
    <location>
        <begin position="1128"/>
        <end position="1138"/>
    </location>
</feature>
<sequence length="1138" mass="125409">MAPAAKKSTNASSHASSNGDTSAPLADYFFIAGIESSQVYDEKLEAVTPAAPVEETIDEDHELAFDNAQGRPTTPGSPTDVQRRSRYSFEARKSVGSIINITEEKLPASNRSSTTIKAGTIGGSGLSDDAFEEALKKFASERDSFLEDIHVAAGAVIRDTPTKSRVQRPKTVRITQDESSLATPGGLKSGVGSLRRRLSTMNSMKRASSVMSRSSARQSKRLSGYNSVIPVPQPFQVPADMHPLKRRYEPVLLDRYPTKTMFDESKRRTPFPDYVPMFVFPNDVTVVSSDERPRSTWHGFTMTNSDNSRLHGICVTMWVPLSDSASEGLEKQCDEWRKANMSDEERELAASLGERLSSERAKLSRLLSELPEHELGSPAREKLEEEISTVEEKIGLMTDLLRPVRHGAASKIDGLTEGDTGFWIPRAYGILGRDGGLTSFWKEWLKAVIVPMTNGAILRVPPSSPKVGLWQPLERYVCNLCIEALSPITSITQVEVAVRDLRLYARKEAINELPGSRNTDLYALFRCLSIPNIIALFEYALAESRIILLSSHTSMLQLASAALQSILYPLKWTGVLIPVLPYRLIQALEAPCPYIAGVEKRYEKLEIPDDDYCLVDLDENTITSTDYQTQLPRPQRRKLQALLQAAAPHHTRFGVPIGPPAYAIETFPYDAFSSENPQIFNPDPIRSTLSSHVSESSTTFGDASSLDATSKATVFNGFLEQRPGSGPGSDRPSTSSTGTGAKSNSSGASPPSPTTAPSPISVNFPSTPVSRNDSGFALQASLREKRSGHLAEGIPRRNSTVHSLFHARNPLADKTNAPDQFAMDRMNTVRRPSAPILGHQHTPSVIGHHPSMSTSTLGGGLSTSNYAPSIYAQSTLAASTIMQPTMAQPVRDNDTTKWVEGHCLHRRQADKRTLCTICDERCDEDVFRCNGCGITVHGRCASTVCIVCPVAFRADQVRAAFVRCFASLLYTYRRYMHPASGERKKQGLIYHFNMDQFLKSVPHGDSEYMNMLRQTQSFNEFIHEREATRAEDPSIKLFDEIILSKRNRGHRSFFSKSDTSFLSDTSDHLWRSASATPPTGRFPGDMSTVTGRTPAKLDPTLMKEPRSIQGAPRIQQARTKRKPVSSMLGLSSLTADQL</sequence>
<feature type="region of interest" description="Disordered" evidence="3">
    <location>
        <begin position="64"/>
        <end position="83"/>
    </location>
</feature>
<dbReference type="Gene3D" id="3.30.450.200">
    <property type="match status" value="1"/>
</dbReference>
<accession>A0A9Q9B018</accession>
<feature type="region of interest" description="Disordered" evidence="3">
    <location>
        <begin position="718"/>
        <end position="772"/>
    </location>
</feature>
<dbReference type="Pfam" id="PF03456">
    <property type="entry name" value="uDENN"/>
    <property type="match status" value="1"/>
</dbReference>
<feature type="compositionally biased region" description="Polar residues" evidence="3">
    <location>
        <begin position="763"/>
        <end position="772"/>
    </location>
</feature>
<feature type="region of interest" description="Disordered" evidence="3">
    <location>
        <begin position="678"/>
        <end position="704"/>
    </location>
</feature>
<evidence type="ECO:0000256" key="3">
    <source>
        <dbReference type="SAM" id="MobiDB-lite"/>
    </source>
</evidence>
<dbReference type="InterPro" id="IPR037516">
    <property type="entry name" value="Tripartite_DENN"/>
</dbReference>
<evidence type="ECO:0000256" key="2">
    <source>
        <dbReference type="ARBA" id="ARBA00022833"/>
    </source>
</evidence>
<gene>
    <name evidence="6" type="ORF">Slin15195_G118230</name>
</gene>
<feature type="compositionally biased region" description="Polar residues" evidence="3">
    <location>
        <begin position="70"/>
        <end position="80"/>
    </location>
</feature>
<keyword evidence="6" id="KW-0418">Kinase</keyword>
<evidence type="ECO:0000259" key="4">
    <source>
        <dbReference type="PROSITE" id="PS50081"/>
    </source>
</evidence>
<dbReference type="Pfam" id="PF03455">
    <property type="entry name" value="dDENN"/>
    <property type="match status" value="1"/>
</dbReference>
<evidence type="ECO:0000313" key="7">
    <source>
        <dbReference type="Proteomes" id="UP001056384"/>
    </source>
</evidence>
<dbReference type="PANTHER" id="PTHR12296:SF21">
    <property type="entry name" value="DENN DOMAIN-CONTAINING PROTEIN 3"/>
    <property type="match status" value="1"/>
</dbReference>
<feature type="compositionally biased region" description="Polar residues" evidence="3">
    <location>
        <begin position="7"/>
        <end position="21"/>
    </location>
</feature>
<dbReference type="EMBL" id="CP099428">
    <property type="protein sequence ID" value="USW58504.1"/>
    <property type="molecule type" value="Genomic_DNA"/>
</dbReference>